<proteinExistence type="predicted"/>
<dbReference type="EMBL" id="JAGKQM010000008">
    <property type="protein sequence ID" value="KAH0914895.1"/>
    <property type="molecule type" value="Genomic_DNA"/>
</dbReference>
<protein>
    <submittedName>
        <fullName evidence="1">Uncharacterized protein</fullName>
    </submittedName>
</protein>
<gene>
    <name evidence="1" type="ORF">HID58_029341</name>
</gene>
<keyword evidence="2" id="KW-1185">Reference proteome</keyword>
<comment type="caution">
    <text evidence="1">The sequence shown here is derived from an EMBL/GenBank/DDBJ whole genome shotgun (WGS) entry which is preliminary data.</text>
</comment>
<sequence length="121" mass="13269">MKLVGVHRSELVFTGASWCSPERDLVGAIGYGHWSVVAFLSVVREIDVASSDLPAASYDLAVASSDLAVASSDLFVASSNLAVASSDLAGKLCRVESRRRTRHRWNPSTICEMMRFNYREM</sequence>
<evidence type="ECO:0000313" key="2">
    <source>
        <dbReference type="Proteomes" id="UP000824890"/>
    </source>
</evidence>
<reference evidence="1 2" key="1">
    <citation type="submission" date="2021-05" db="EMBL/GenBank/DDBJ databases">
        <title>Genome Assembly of Synthetic Allotetraploid Brassica napus Reveals Homoeologous Exchanges between Subgenomes.</title>
        <authorList>
            <person name="Davis J.T."/>
        </authorList>
    </citation>
    <scope>NUCLEOTIDE SEQUENCE [LARGE SCALE GENOMIC DNA]</scope>
    <source>
        <strain evidence="2">cv. Da-Ae</strain>
        <tissue evidence="1">Seedling</tissue>
    </source>
</reference>
<accession>A0ABQ8CCX1</accession>
<organism evidence="1 2">
    <name type="scientific">Brassica napus</name>
    <name type="common">Rape</name>
    <dbReference type="NCBI Taxonomy" id="3708"/>
    <lineage>
        <taxon>Eukaryota</taxon>
        <taxon>Viridiplantae</taxon>
        <taxon>Streptophyta</taxon>
        <taxon>Embryophyta</taxon>
        <taxon>Tracheophyta</taxon>
        <taxon>Spermatophyta</taxon>
        <taxon>Magnoliopsida</taxon>
        <taxon>eudicotyledons</taxon>
        <taxon>Gunneridae</taxon>
        <taxon>Pentapetalae</taxon>
        <taxon>rosids</taxon>
        <taxon>malvids</taxon>
        <taxon>Brassicales</taxon>
        <taxon>Brassicaceae</taxon>
        <taxon>Brassiceae</taxon>
        <taxon>Brassica</taxon>
    </lineage>
</organism>
<name>A0ABQ8CCX1_BRANA</name>
<evidence type="ECO:0000313" key="1">
    <source>
        <dbReference type="EMBL" id="KAH0914895.1"/>
    </source>
</evidence>
<dbReference type="Proteomes" id="UP000824890">
    <property type="component" value="Unassembled WGS sequence"/>
</dbReference>